<proteinExistence type="predicted"/>
<dbReference type="Gene3D" id="1.10.10.10">
    <property type="entry name" value="Winged helix-like DNA-binding domain superfamily/Winged helix DNA-binding domain"/>
    <property type="match status" value="1"/>
</dbReference>
<feature type="domain" description="Transcription regulator PadR N-terminal" evidence="1">
    <location>
        <begin position="16"/>
        <end position="90"/>
    </location>
</feature>
<dbReference type="InterPro" id="IPR036388">
    <property type="entry name" value="WH-like_DNA-bd_sf"/>
</dbReference>
<dbReference type="Pfam" id="PF03551">
    <property type="entry name" value="PadR"/>
    <property type="match status" value="1"/>
</dbReference>
<evidence type="ECO:0000313" key="3">
    <source>
        <dbReference type="Proteomes" id="UP000239203"/>
    </source>
</evidence>
<keyword evidence="3" id="KW-1185">Reference proteome</keyword>
<dbReference type="RefSeq" id="WP_181043710.1">
    <property type="nucleotide sequence ID" value="NZ_CP154825.1"/>
</dbReference>
<dbReference type="Proteomes" id="UP000239203">
    <property type="component" value="Unassembled WGS sequence"/>
</dbReference>
<dbReference type="InterPro" id="IPR005149">
    <property type="entry name" value="Tscrpt_reg_PadR_N"/>
</dbReference>
<comment type="caution">
    <text evidence="2">The sequence shown here is derived from an EMBL/GenBank/DDBJ whole genome shotgun (WGS) entry which is preliminary data.</text>
</comment>
<dbReference type="PANTHER" id="PTHR43252:SF2">
    <property type="entry name" value="TRANSCRIPTION REGULATOR, PADR-LIKE FAMILY"/>
    <property type="match status" value="1"/>
</dbReference>
<protein>
    <submittedName>
        <fullName evidence="2">PadR family transcriptional regulator</fullName>
    </submittedName>
</protein>
<evidence type="ECO:0000313" key="2">
    <source>
        <dbReference type="EMBL" id="PPK65251.1"/>
    </source>
</evidence>
<dbReference type="EMBL" id="PTIX01000015">
    <property type="protein sequence ID" value="PPK65251.1"/>
    <property type="molecule type" value="Genomic_DNA"/>
</dbReference>
<organism evidence="2 3">
    <name type="scientific">Actinokineospora auranticolor</name>
    <dbReference type="NCBI Taxonomy" id="155976"/>
    <lineage>
        <taxon>Bacteria</taxon>
        <taxon>Bacillati</taxon>
        <taxon>Actinomycetota</taxon>
        <taxon>Actinomycetes</taxon>
        <taxon>Pseudonocardiales</taxon>
        <taxon>Pseudonocardiaceae</taxon>
        <taxon>Actinokineospora</taxon>
    </lineage>
</organism>
<dbReference type="PANTHER" id="PTHR43252">
    <property type="entry name" value="TRANSCRIPTIONAL REGULATOR YQJI"/>
    <property type="match status" value="1"/>
</dbReference>
<sequence>MARERLGDRDVVALAVLALLAEQPRHPYEMQRLIKERRKDFVTGLPRSLYHAVDRLLRAGNVEQAETTKDEGRPERTTYRITDSGRERLELRLLDLLSTPRTERPVFTAAVSFLAHLPVESALRALQSRVVALRGRIADVDTQIALVRPHLDRLALLELEHARALDNAEADWLDSVVADLRACSLTWPSESDNVTPLTRKVSRSN</sequence>
<evidence type="ECO:0000259" key="1">
    <source>
        <dbReference type="Pfam" id="PF03551"/>
    </source>
</evidence>
<reference evidence="2 3" key="1">
    <citation type="submission" date="2018-02" db="EMBL/GenBank/DDBJ databases">
        <title>Genomic Encyclopedia of Archaeal and Bacterial Type Strains, Phase II (KMG-II): from individual species to whole genera.</title>
        <authorList>
            <person name="Goeker M."/>
        </authorList>
    </citation>
    <scope>NUCLEOTIDE SEQUENCE [LARGE SCALE GENOMIC DNA]</scope>
    <source>
        <strain evidence="2 3">YU 961-1</strain>
    </source>
</reference>
<dbReference type="SUPFAM" id="SSF46785">
    <property type="entry name" value="Winged helix' DNA-binding domain"/>
    <property type="match status" value="1"/>
</dbReference>
<dbReference type="AlphaFoldDB" id="A0A2S6GJC1"/>
<accession>A0A2S6GJC1</accession>
<dbReference type="InterPro" id="IPR036390">
    <property type="entry name" value="WH_DNA-bd_sf"/>
</dbReference>
<gene>
    <name evidence="2" type="ORF">CLV40_11598</name>
</gene>
<name>A0A2S6GJC1_9PSEU</name>